<dbReference type="Gene3D" id="3.40.1190.20">
    <property type="match status" value="1"/>
</dbReference>
<feature type="domain" description="Carbohydrate kinase PfkB" evidence="3">
    <location>
        <begin position="5"/>
        <end position="81"/>
    </location>
</feature>
<dbReference type="PANTHER" id="PTHR10584:SF166">
    <property type="entry name" value="RIBOKINASE"/>
    <property type="match status" value="1"/>
</dbReference>
<dbReference type="OrthoDB" id="415590at2759"/>
<dbReference type="InterPro" id="IPR011611">
    <property type="entry name" value="PfkB_dom"/>
</dbReference>
<dbReference type="SUPFAM" id="SSF53613">
    <property type="entry name" value="Ribokinase-like"/>
    <property type="match status" value="1"/>
</dbReference>
<dbReference type="GO" id="GO:0005829">
    <property type="term" value="C:cytosol"/>
    <property type="evidence" value="ECO:0007669"/>
    <property type="project" value="TreeGrafter"/>
</dbReference>
<dbReference type="PANTHER" id="PTHR10584">
    <property type="entry name" value="SUGAR KINASE"/>
    <property type="match status" value="1"/>
</dbReference>
<dbReference type="Pfam" id="PF00294">
    <property type="entry name" value="PfkB"/>
    <property type="match status" value="1"/>
</dbReference>
<dbReference type="AlphaFoldDB" id="A0A4Y2I3E0"/>
<accession>A0A4Y2I3E0</accession>
<keyword evidence="5" id="KW-1185">Reference proteome</keyword>
<name>A0A4Y2I3E0_ARAVE</name>
<gene>
    <name evidence="4" type="primary">RBKS_1</name>
    <name evidence="4" type="ORF">AVEN_195436_1</name>
</gene>
<keyword evidence="2 4" id="KW-0418">Kinase</keyword>
<keyword evidence="1" id="KW-0808">Transferase</keyword>
<dbReference type="GO" id="GO:0016301">
    <property type="term" value="F:kinase activity"/>
    <property type="evidence" value="ECO:0007669"/>
    <property type="project" value="UniProtKB-KW"/>
</dbReference>
<comment type="caution">
    <text evidence="4">The sequence shown here is derived from an EMBL/GenBank/DDBJ whole genome shotgun (WGS) entry which is preliminary data.</text>
</comment>
<evidence type="ECO:0000313" key="5">
    <source>
        <dbReference type="Proteomes" id="UP000499080"/>
    </source>
</evidence>
<dbReference type="InterPro" id="IPR002139">
    <property type="entry name" value="Ribo/fructo_kinase"/>
</dbReference>
<evidence type="ECO:0000256" key="2">
    <source>
        <dbReference type="ARBA" id="ARBA00022777"/>
    </source>
</evidence>
<protein>
    <submittedName>
        <fullName evidence="4">Ribokinase</fullName>
    </submittedName>
</protein>
<reference evidence="4 5" key="1">
    <citation type="journal article" date="2019" name="Sci. Rep.">
        <title>Orb-weaving spider Araneus ventricosus genome elucidates the spidroin gene catalogue.</title>
        <authorList>
            <person name="Kono N."/>
            <person name="Nakamura H."/>
            <person name="Ohtoshi R."/>
            <person name="Moran D.A.P."/>
            <person name="Shinohara A."/>
            <person name="Yoshida Y."/>
            <person name="Fujiwara M."/>
            <person name="Mori M."/>
            <person name="Tomita M."/>
            <person name="Arakawa K."/>
        </authorList>
    </citation>
    <scope>NUCLEOTIDE SEQUENCE [LARGE SCALE GENOMIC DNA]</scope>
</reference>
<dbReference type="EMBL" id="BGPR01002328">
    <property type="protein sequence ID" value="GBM71696.1"/>
    <property type="molecule type" value="Genomic_DNA"/>
</dbReference>
<dbReference type="GO" id="GO:0006796">
    <property type="term" value="P:phosphate-containing compound metabolic process"/>
    <property type="evidence" value="ECO:0007669"/>
    <property type="project" value="UniProtKB-ARBA"/>
</dbReference>
<dbReference type="InterPro" id="IPR029056">
    <property type="entry name" value="Ribokinase-like"/>
</dbReference>
<organism evidence="4 5">
    <name type="scientific">Araneus ventricosus</name>
    <name type="common">Orbweaver spider</name>
    <name type="synonym">Epeira ventricosa</name>
    <dbReference type="NCBI Taxonomy" id="182803"/>
    <lineage>
        <taxon>Eukaryota</taxon>
        <taxon>Metazoa</taxon>
        <taxon>Ecdysozoa</taxon>
        <taxon>Arthropoda</taxon>
        <taxon>Chelicerata</taxon>
        <taxon>Arachnida</taxon>
        <taxon>Araneae</taxon>
        <taxon>Araneomorphae</taxon>
        <taxon>Entelegynae</taxon>
        <taxon>Araneoidea</taxon>
        <taxon>Araneidae</taxon>
        <taxon>Araneus</taxon>
    </lineage>
</organism>
<evidence type="ECO:0000256" key="1">
    <source>
        <dbReference type="ARBA" id="ARBA00022679"/>
    </source>
</evidence>
<evidence type="ECO:0000313" key="4">
    <source>
        <dbReference type="EMBL" id="GBM71696.1"/>
    </source>
</evidence>
<sequence length="83" mass="8773">MSDPSIAVVGGCIVDLISYIARFPRPGETLTGLNFAKGYGGKAANQCVMAKKLGALTAMIAKLGDDSFGEEYLENLKQMKISS</sequence>
<proteinExistence type="predicted"/>
<dbReference type="Proteomes" id="UP000499080">
    <property type="component" value="Unassembled WGS sequence"/>
</dbReference>
<feature type="non-terminal residue" evidence="4">
    <location>
        <position position="83"/>
    </location>
</feature>
<evidence type="ECO:0000259" key="3">
    <source>
        <dbReference type="Pfam" id="PF00294"/>
    </source>
</evidence>
<dbReference type="PRINTS" id="PR00990">
    <property type="entry name" value="RIBOKINASE"/>
</dbReference>